<organism evidence="2 3">
    <name type="scientific">Plakobranchus ocellatus</name>
    <dbReference type="NCBI Taxonomy" id="259542"/>
    <lineage>
        <taxon>Eukaryota</taxon>
        <taxon>Metazoa</taxon>
        <taxon>Spiralia</taxon>
        <taxon>Lophotrochozoa</taxon>
        <taxon>Mollusca</taxon>
        <taxon>Gastropoda</taxon>
        <taxon>Heterobranchia</taxon>
        <taxon>Euthyneura</taxon>
        <taxon>Panpulmonata</taxon>
        <taxon>Sacoglossa</taxon>
        <taxon>Placobranchoidea</taxon>
        <taxon>Plakobranchidae</taxon>
        <taxon>Plakobranchus</taxon>
    </lineage>
</organism>
<keyword evidence="3" id="KW-1185">Reference proteome</keyword>
<evidence type="ECO:0000313" key="2">
    <source>
        <dbReference type="EMBL" id="GFO08184.1"/>
    </source>
</evidence>
<feature type="region of interest" description="Disordered" evidence="1">
    <location>
        <begin position="1"/>
        <end position="27"/>
    </location>
</feature>
<dbReference type="EMBL" id="BLXT01003952">
    <property type="protein sequence ID" value="GFO08184.1"/>
    <property type="molecule type" value="Genomic_DNA"/>
</dbReference>
<protein>
    <submittedName>
        <fullName evidence="2">Histone-lysine N-methyltransferase SETMAR</fullName>
    </submittedName>
</protein>
<evidence type="ECO:0000256" key="1">
    <source>
        <dbReference type="SAM" id="MobiDB-lite"/>
    </source>
</evidence>
<dbReference type="Proteomes" id="UP000735302">
    <property type="component" value="Unassembled WGS sequence"/>
</dbReference>
<evidence type="ECO:0000313" key="3">
    <source>
        <dbReference type="Proteomes" id="UP000735302"/>
    </source>
</evidence>
<sequence length="77" mass="8671">MPDLSESGFELGDSDIHSSDTEWSSSDDDALQWAATIQSASHKRDFIVKEQTTSDFSDFKEMAKSVPNLDIDEDRKE</sequence>
<proteinExistence type="predicted"/>
<comment type="caution">
    <text evidence="2">The sequence shown here is derived from an EMBL/GenBank/DDBJ whole genome shotgun (WGS) entry which is preliminary data.</text>
</comment>
<accession>A0AAV4APE7</accession>
<dbReference type="AlphaFoldDB" id="A0AAV4APE7"/>
<reference evidence="2 3" key="1">
    <citation type="journal article" date="2021" name="Elife">
        <title>Chloroplast acquisition without the gene transfer in kleptoplastic sea slugs, Plakobranchus ocellatus.</title>
        <authorList>
            <person name="Maeda T."/>
            <person name="Takahashi S."/>
            <person name="Yoshida T."/>
            <person name="Shimamura S."/>
            <person name="Takaki Y."/>
            <person name="Nagai Y."/>
            <person name="Toyoda A."/>
            <person name="Suzuki Y."/>
            <person name="Arimoto A."/>
            <person name="Ishii H."/>
            <person name="Satoh N."/>
            <person name="Nishiyama T."/>
            <person name="Hasebe M."/>
            <person name="Maruyama T."/>
            <person name="Minagawa J."/>
            <person name="Obokata J."/>
            <person name="Shigenobu S."/>
        </authorList>
    </citation>
    <scope>NUCLEOTIDE SEQUENCE [LARGE SCALE GENOMIC DNA]</scope>
</reference>
<gene>
    <name evidence="2" type="ORF">PoB_003468900</name>
</gene>
<name>A0AAV4APE7_9GAST</name>